<dbReference type="PANTHER" id="PTHR20835:SF0">
    <property type="entry name" value="E3 UBIQUITIN-PROTEIN LIGASE PPP1R11"/>
    <property type="match status" value="1"/>
</dbReference>
<name>A0A9J6FVQ9_HAELO</name>
<evidence type="ECO:0000313" key="4">
    <source>
        <dbReference type="EMBL" id="KAH9366409.1"/>
    </source>
</evidence>
<sequence>MATISRTRVQDGSTVESPEPESGRVVLKLKKPAKKRHVAWTAGTVDNEDLNRRKSKCCCVYVKPHEFGESSSDSEADECEHCSGHVERRRQRIPASASTVVATEDCVDTGDGARPEPRRHVAWAADTIDNENMNKRKSKCCCIFEKRRDFGESSSDSEADDCANCRGHKERPYKNAKACEPMLPNPFSVHGDAS</sequence>
<reference evidence="4 5" key="1">
    <citation type="journal article" date="2020" name="Cell">
        <title>Large-Scale Comparative Analyses of Tick Genomes Elucidate Their Genetic Diversity and Vector Capacities.</title>
        <authorList>
            <consortium name="Tick Genome and Microbiome Consortium (TIGMIC)"/>
            <person name="Jia N."/>
            <person name="Wang J."/>
            <person name="Shi W."/>
            <person name="Du L."/>
            <person name="Sun Y."/>
            <person name="Zhan W."/>
            <person name="Jiang J.F."/>
            <person name="Wang Q."/>
            <person name="Zhang B."/>
            <person name="Ji P."/>
            <person name="Bell-Sakyi L."/>
            <person name="Cui X.M."/>
            <person name="Yuan T.T."/>
            <person name="Jiang B.G."/>
            <person name="Yang W.F."/>
            <person name="Lam T.T."/>
            <person name="Chang Q.C."/>
            <person name="Ding S.J."/>
            <person name="Wang X.J."/>
            <person name="Zhu J.G."/>
            <person name="Ruan X.D."/>
            <person name="Zhao L."/>
            <person name="Wei J.T."/>
            <person name="Ye R.Z."/>
            <person name="Que T.C."/>
            <person name="Du C.H."/>
            <person name="Zhou Y.H."/>
            <person name="Cheng J.X."/>
            <person name="Dai P.F."/>
            <person name="Guo W.B."/>
            <person name="Han X.H."/>
            <person name="Huang E.J."/>
            <person name="Li L.F."/>
            <person name="Wei W."/>
            <person name="Gao Y.C."/>
            <person name="Liu J.Z."/>
            <person name="Shao H.Z."/>
            <person name="Wang X."/>
            <person name="Wang C.C."/>
            <person name="Yang T.C."/>
            <person name="Huo Q.B."/>
            <person name="Li W."/>
            <person name="Chen H.Y."/>
            <person name="Chen S.E."/>
            <person name="Zhou L.G."/>
            <person name="Ni X.B."/>
            <person name="Tian J.H."/>
            <person name="Sheng Y."/>
            <person name="Liu T."/>
            <person name="Pan Y.S."/>
            <person name="Xia L.Y."/>
            <person name="Li J."/>
            <person name="Zhao F."/>
            <person name="Cao W.C."/>
        </authorList>
    </citation>
    <scope>NUCLEOTIDE SEQUENCE [LARGE SCALE GENOMIC DNA]</scope>
    <source>
        <strain evidence="4">HaeL-2018</strain>
    </source>
</reference>
<comment type="caution">
    <text evidence="4">The sequence shown here is derived from an EMBL/GenBank/DDBJ whole genome shotgun (WGS) entry which is preliminary data.</text>
</comment>
<dbReference type="InterPro" id="IPR011107">
    <property type="entry name" value="PPI_Ypi1"/>
</dbReference>
<dbReference type="Proteomes" id="UP000821853">
    <property type="component" value="Chromosome 2"/>
</dbReference>
<evidence type="ECO:0000256" key="3">
    <source>
        <dbReference type="SAM" id="MobiDB-lite"/>
    </source>
</evidence>
<dbReference type="EMBL" id="JABSTR010000004">
    <property type="protein sequence ID" value="KAH9366409.1"/>
    <property type="molecule type" value="Genomic_DNA"/>
</dbReference>
<keyword evidence="5" id="KW-1185">Reference proteome</keyword>
<dbReference type="AlphaFoldDB" id="A0A9J6FVQ9"/>
<dbReference type="OrthoDB" id="307488at2759"/>
<dbReference type="GO" id="GO:0004865">
    <property type="term" value="F:protein serine/threonine phosphatase inhibitor activity"/>
    <property type="evidence" value="ECO:0007669"/>
    <property type="project" value="InterPro"/>
</dbReference>
<organism evidence="4 5">
    <name type="scientific">Haemaphysalis longicornis</name>
    <name type="common">Bush tick</name>
    <dbReference type="NCBI Taxonomy" id="44386"/>
    <lineage>
        <taxon>Eukaryota</taxon>
        <taxon>Metazoa</taxon>
        <taxon>Ecdysozoa</taxon>
        <taxon>Arthropoda</taxon>
        <taxon>Chelicerata</taxon>
        <taxon>Arachnida</taxon>
        <taxon>Acari</taxon>
        <taxon>Parasitiformes</taxon>
        <taxon>Ixodida</taxon>
        <taxon>Ixodoidea</taxon>
        <taxon>Ixodidae</taxon>
        <taxon>Haemaphysalinae</taxon>
        <taxon>Haemaphysalis</taxon>
    </lineage>
</organism>
<evidence type="ECO:0000256" key="2">
    <source>
        <dbReference type="ARBA" id="ARBA00031039"/>
    </source>
</evidence>
<proteinExistence type="predicted"/>
<feature type="compositionally biased region" description="Polar residues" evidence="3">
    <location>
        <begin position="1"/>
        <end position="16"/>
    </location>
</feature>
<dbReference type="VEuPathDB" id="VectorBase:HLOH_040444"/>
<accession>A0A9J6FVQ9</accession>
<evidence type="ECO:0000256" key="1">
    <source>
        <dbReference type="ARBA" id="ARBA00021994"/>
    </source>
</evidence>
<dbReference type="OMA" id="DGECDNC"/>
<evidence type="ECO:0000313" key="5">
    <source>
        <dbReference type="Proteomes" id="UP000821853"/>
    </source>
</evidence>
<dbReference type="GO" id="GO:0008157">
    <property type="term" value="F:protein phosphatase 1 binding"/>
    <property type="evidence" value="ECO:0007669"/>
    <property type="project" value="TreeGrafter"/>
</dbReference>
<gene>
    <name evidence="4" type="ORF">HPB48_009313</name>
</gene>
<dbReference type="Pfam" id="PF07491">
    <property type="entry name" value="PPI_Ypi1"/>
    <property type="match status" value="2"/>
</dbReference>
<dbReference type="PANTHER" id="PTHR20835">
    <property type="entry name" value="E3 UBIQUITIN-PROTEIN LIGASE PPP1R11-RELATED"/>
    <property type="match status" value="1"/>
</dbReference>
<feature type="region of interest" description="Disordered" evidence="3">
    <location>
        <begin position="1"/>
        <end position="25"/>
    </location>
</feature>
<dbReference type="GO" id="GO:0005634">
    <property type="term" value="C:nucleus"/>
    <property type="evidence" value="ECO:0007669"/>
    <property type="project" value="TreeGrafter"/>
</dbReference>
<protein>
    <recommendedName>
        <fullName evidence="1">E3 ubiquitin-protein ligase PPP1R11</fullName>
    </recommendedName>
    <alternativeName>
        <fullName evidence="2">Protein phosphatase 1 regulatory subunit 11</fullName>
    </alternativeName>
</protein>